<protein>
    <submittedName>
        <fullName evidence="1">Uncharacterized protein</fullName>
    </submittedName>
</protein>
<proteinExistence type="predicted"/>
<gene>
    <name evidence="1" type="ORF">MSAR_16490</name>
</gene>
<name>A0A7I7SP32_9MYCO</name>
<dbReference type="EMBL" id="AP022595">
    <property type="protein sequence ID" value="BBY58513.1"/>
    <property type="molecule type" value="Genomic_DNA"/>
</dbReference>
<reference evidence="1 2" key="1">
    <citation type="journal article" date="2019" name="Emerg. Microbes Infect.">
        <title>Comprehensive subspecies identification of 175 nontuberculous mycobacteria species based on 7547 genomic profiles.</title>
        <authorList>
            <person name="Matsumoto Y."/>
            <person name="Kinjo T."/>
            <person name="Motooka D."/>
            <person name="Nabeya D."/>
            <person name="Jung N."/>
            <person name="Uechi K."/>
            <person name="Horii T."/>
            <person name="Iida T."/>
            <person name="Fujita J."/>
            <person name="Nakamura S."/>
        </authorList>
    </citation>
    <scope>NUCLEOTIDE SEQUENCE [LARGE SCALE GENOMIC DNA]</scope>
    <source>
        <strain evidence="1 2">JCM 30395</strain>
    </source>
</reference>
<dbReference type="AlphaFoldDB" id="A0A7I7SP32"/>
<keyword evidence="2" id="KW-1185">Reference proteome</keyword>
<evidence type="ECO:0000313" key="2">
    <source>
        <dbReference type="Proteomes" id="UP000466445"/>
    </source>
</evidence>
<dbReference type="KEGG" id="msar:MSAR_16490"/>
<sequence length="107" mass="11123">MQSAPAHMPATTVASFGAGFADPDVIRGAMMRTFSSNNLPSPVCSANVMTGTSPAHDTRLSSSNTADSAANLCETCTGSAFPNWTRLLLENTNHPSSEGTFFIPTLG</sequence>
<organism evidence="1 2">
    <name type="scientific">Mycolicibacterium sarraceniae</name>
    <dbReference type="NCBI Taxonomy" id="1534348"/>
    <lineage>
        <taxon>Bacteria</taxon>
        <taxon>Bacillati</taxon>
        <taxon>Actinomycetota</taxon>
        <taxon>Actinomycetes</taxon>
        <taxon>Mycobacteriales</taxon>
        <taxon>Mycobacteriaceae</taxon>
        <taxon>Mycolicibacterium</taxon>
    </lineage>
</organism>
<evidence type="ECO:0000313" key="1">
    <source>
        <dbReference type="EMBL" id="BBY58513.1"/>
    </source>
</evidence>
<dbReference type="Proteomes" id="UP000466445">
    <property type="component" value="Chromosome"/>
</dbReference>
<accession>A0A7I7SP32</accession>